<dbReference type="GO" id="GO:0006310">
    <property type="term" value="P:DNA recombination"/>
    <property type="evidence" value="ECO:0007669"/>
    <property type="project" value="UniProtKB-KW"/>
</dbReference>
<evidence type="ECO:0000256" key="5">
    <source>
        <dbReference type="ARBA" id="ARBA00023172"/>
    </source>
</evidence>
<dbReference type="RefSeq" id="WP_038465670.1">
    <property type="nucleotide sequence ID" value="NZ_CP008941.1"/>
</dbReference>
<protein>
    <recommendedName>
        <fullName evidence="3">DNA recombination protein RmuC homolog</fullName>
    </recommendedName>
</protein>
<dbReference type="PANTHER" id="PTHR30563">
    <property type="entry name" value="DNA RECOMBINATION PROTEIN RMUC"/>
    <property type="match status" value="1"/>
</dbReference>
<dbReference type="Pfam" id="PF02646">
    <property type="entry name" value="RmuC"/>
    <property type="match status" value="1"/>
</dbReference>
<evidence type="ECO:0000256" key="2">
    <source>
        <dbReference type="ARBA" id="ARBA00009840"/>
    </source>
</evidence>
<evidence type="ECO:0000256" key="7">
    <source>
        <dbReference type="SAM" id="Phobius"/>
    </source>
</evidence>
<organism evidence="8 9">
    <name type="scientific">Candidatus Odyssella acanthamoebae</name>
    <dbReference type="NCBI Taxonomy" id="91604"/>
    <lineage>
        <taxon>Bacteria</taxon>
        <taxon>Pseudomonadati</taxon>
        <taxon>Pseudomonadota</taxon>
        <taxon>Alphaproteobacteria</taxon>
        <taxon>Holosporales</taxon>
        <taxon>Candidatus Paracaedibacteraceae</taxon>
        <taxon>Candidatus Odyssella</taxon>
    </lineage>
</organism>
<feature type="coiled-coil region" evidence="6">
    <location>
        <begin position="95"/>
        <end position="133"/>
    </location>
</feature>
<comment type="function">
    <text evidence="1">Involved in DNA recombination.</text>
</comment>
<accession>A0A077AXZ4</accession>
<sequence length="505" mass="57368">MIDLVQQKTIFLAGAAAAVTGIFIWLTVRWQYKHALERSESELQRLDMILSDTRRDVQDREQRIYEMQTVYVAEKAARAVAEERATRTASLELQLKDVTQQFSTLRSRNAELQSALDYERRQAQEKIQMLENAQIRLGETFKSLSAEALSTNNKSFLHLAQTALEKFQETARMDLGQRQQSIAEMMQPVQQALFKVDGKIQDLEKQRVGAYEVLREQVKELVGAQKDLRLETSNLVKALRAPSVRGQWGEMQLKRVVEMAGMIAHCDFQEQVSTNTETGRMRPDMIINLPGGKKIIVDAKAPLSAYLEALEAQDDRDRQQKMMDHARQVRTHIRALSQRAYWDQFNDTPEFVVLFLPGETFFSAALECDPALIETGVKEKVILATPTTLIALLRAVSYGWRQEAMTESTRVIGELGKELYKRLNDMGDHFSRLGRHLTQSVDCYNQTLGTLERRVLVTARKFKEIDSSSTVIEELTPLDAQARSTQAAELIGASDVEELPEKLSA</sequence>
<evidence type="ECO:0000313" key="8">
    <source>
        <dbReference type="EMBL" id="AIK96884.1"/>
    </source>
</evidence>
<keyword evidence="7" id="KW-1133">Transmembrane helix</keyword>
<feature type="transmembrane region" description="Helical" evidence="7">
    <location>
        <begin position="9"/>
        <end position="28"/>
    </location>
</feature>
<comment type="similarity">
    <text evidence="2">Belongs to the RmuC family.</text>
</comment>
<evidence type="ECO:0000256" key="6">
    <source>
        <dbReference type="SAM" id="Coils"/>
    </source>
</evidence>
<evidence type="ECO:0000256" key="1">
    <source>
        <dbReference type="ARBA" id="ARBA00003416"/>
    </source>
</evidence>
<dbReference type="InterPro" id="IPR003798">
    <property type="entry name" value="DNA_recombination_RmuC"/>
</dbReference>
<keyword evidence="9" id="KW-1185">Reference proteome</keyword>
<keyword evidence="7" id="KW-0472">Membrane</keyword>
<dbReference type="PANTHER" id="PTHR30563:SF0">
    <property type="entry name" value="DNA RECOMBINATION PROTEIN RMUC"/>
    <property type="match status" value="1"/>
</dbReference>
<keyword evidence="5" id="KW-0233">DNA recombination</keyword>
<keyword evidence="7" id="KW-0812">Transmembrane</keyword>
<dbReference type="AlphaFoldDB" id="A0A077AXZ4"/>
<proteinExistence type="inferred from homology"/>
<reference evidence="8 9" key="1">
    <citation type="submission" date="2014-07" db="EMBL/GenBank/DDBJ databases">
        <title>Comparative genomic insights into amoeba endosymbionts belonging to the families of Holosporaceae and Candidatus Midichloriaceae within Rickettsiales.</title>
        <authorList>
            <person name="Wang Z."/>
            <person name="Wu M."/>
        </authorList>
    </citation>
    <scope>NUCLEOTIDE SEQUENCE [LARGE SCALE GENOMIC DNA]</scope>
    <source>
        <strain evidence="8">PRA3</strain>
    </source>
</reference>
<dbReference type="eggNOG" id="COG1322">
    <property type="taxonomic scope" value="Bacteria"/>
</dbReference>
<dbReference type="HOGENOM" id="CLU_024057_1_0_5"/>
<dbReference type="EMBL" id="CP008941">
    <property type="protein sequence ID" value="AIK96884.1"/>
    <property type="molecule type" value="Genomic_DNA"/>
</dbReference>
<dbReference type="KEGG" id="paca:ID47_09275"/>
<evidence type="ECO:0000256" key="4">
    <source>
        <dbReference type="ARBA" id="ARBA00023054"/>
    </source>
</evidence>
<gene>
    <name evidence="8" type="ORF">ID47_09275</name>
</gene>
<dbReference type="Proteomes" id="UP000028926">
    <property type="component" value="Chromosome"/>
</dbReference>
<dbReference type="OrthoDB" id="370725at2"/>
<dbReference type="STRING" id="91604.ID47_09275"/>
<evidence type="ECO:0000313" key="9">
    <source>
        <dbReference type="Proteomes" id="UP000028926"/>
    </source>
</evidence>
<keyword evidence="4 6" id="KW-0175">Coiled coil</keyword>
<name>A0A077AXZ4_9PROT</name>
<evidence type="ECO:0000256" key="3">
    <source>
        <dbReference type="ARBA" id="ARBA00021840"/>
    </source>
</evidence>